<evidence type="ECO:0000313" key="2">
    <source>
        <dbReference type="EMBL" id="GFH01864.1"/>
    </source>
</evidence>
<dbReference type="AlphaFoldDB" id="A0A7I9ZLL6"/>
<reference evidence="2 3" key="1">
    <citation type="journal article" date="2019" name="Emerg. Microbes Infect.">
        <title>Comprehensive subspecies identification of 175 nontuberculous mycobacteria species based on 7547 genomic profiles.</title>
        <authorList>
            <person name="Matsumoto Y."/>
            <person name="Kinjo T."/>
            <person name="Motooka D."/>
            <person name="Nabeya D."/>
            <person name="Jung N."/>
            <person name="Uechi K."/>
            <person name="Horii T."/>
            <person name="Iida T."/>
            <person name="Fujita J."/>
            <person name="Nakamura S."/>
        </authorList>
    </citation>
    <scope>NUCLEOTIDE SEQUENCE [LARGE SCALE GENOMIC DNA]</scope>
    <source>
        <strain evidence="2 3">JCM 30996</strain>
    </source>
</reference>
<name>A0A7I9ZLL6_9MYCO</name>
<comment type="caution">
    <text evidence="2">The sequence shown here is derived from an EMBL/GenBank/DDBJ whole genome shotgun (WGS) entry which is preliminary data.</text>
</comment>
<feature type="chain" id="PRO_5029732296" evidence="1">
    <location>
        <begin position="26"/>
        <end position="69"/>
    </location>
</feature>
<evidence type="ECO:0000256" key="1">
    <source>
        <dbReference type="SAM" id="SignalP"/>
    </source>
</evidence>
<evidence type="ECO:0000313" key="3">
    <source>
        <dbReference type="Proteomes" id="UP000465304"/>
    </source>
</evidence>
<gene>
    <name evidence="2" type="ORF">MHIP_23470</name>
</gene>
<accession>A0A7I9ZLL6</accession>
<dbReference type="RefSeq" id="WP_163888586.1">
    <property type="nucleotide sequence ID" value="NZ_BLLB01000002.1"/>
</dbReference>
<keyword evidence="3" id="KW-1185">Reference proteome</keyword>
<proteinExistence type="predicted"/>
<protein>
    <submittedName>
        <fullName evidence="2">Uncharacterized protein</fullName>
    </submittedName>
</protein>
<feature type="signal peptide" evidence="1">
    <location>
        <begin position="1"/>
        <end position="25"/>
    </location>
</feature>
<organism evidence="2 3">
    <name type="scientific">Mycolicibacterium hippocampi</name>
    <dbReference type="NCBI Taxonomy" id="659824"/>
    <lineage>
        <taxon>Bacteria</taxon>
        <taxon>Bacillati</taxon>
        <taxon>Actinomycetota</taxon>
        <taxon>Actinomycetes</taxon>
        <taxon>Mycobacteriales</taxon>
        <taxon>Mycobacteriaceae</taxon>
        <taxon>Mycolicibacterium</taxon>
    </lineage>
</organism>
<sequence>MRLKYLIAAPIAAAAGLFVAPTAAADCTTFGNESYCSFGGPGGTSPVLPYDCGDYDYYCNDGYQAWELF</sequence>
<dbReference type="EMBL" id="BLLB01000002">
    <property type="protein sequence ID" value="GFH01864.1"/>
    <property type="molecule type" value="Genomic_DNA"/>
</dbReference>
<dbReference type="Proteomes" id="UP000465304">
    <property type="component" value="Unassembled WGS sequence"/>
</dbReference>
<keyword evidence="1" id="KW-0732">Signal</keyword>